<dbReference type="Gene3D" id="3.30.2020.30">
    <property type="match status" value="1"/>
</dbReference>
<dbReference type="PANTHER" id="PTHR10696:SF25">
    <property type="entry name" value="OXIDOREDUCTASE AIM17-RELATED"/>
    <property type="match status" value="1"/>
</dbReference>
<dbReference type="KEGG" id="erc:Ecym_4459"/>
<dbReference type="FunCoup" id="G8JTZ8">
    <property type="interactions" value="637"/>
</dbReference>
<dbReference type="InterPro" id="IPR003819">
    <property type="entry name" value="TauD/TfdA-like"/>
</dbReference>
<dbReference type="GO" id="GO:0045329">
    <property type="term" value="P:carnitine biosynthetic process"/>
    <property type="evidence" value="ECO:0007669"/>
    <property type="project" value="TreeGrafter"/>
</dbReference>
<dbReference type="SUPFAM" id="SSF51197">
    <property type="entry name" value="Clavaminate synthase-like"/>
    <property type="match status" value="1"/>
</dbReference>
<feature type="domain" description="TauD/TfdA-like" evidence="7">
    <location>
        <begin position="185"/>
        <end position="460"/>
    </location>
</feature>
<dbReference type="STRING" id="931890.G8JTZ8"/>
<keyword evidence="4" id="KW-0223">Dioxygenase</keyword>
<accession>G8JTZ8</accession>
<dbReference type="GO" id="GO:0051213">
    <property type="term" value="F:dioxygenase activity"/>
    <property type="evidence" value="ECO:0007669"/>
    <property type="project" value="UniProtKB-KW"/>
</dbReference>
<dbReference type="GO" id="GO:0007005">
    <property type="term" value="P:mitochondrion organization"/>
    <property type="evidence" value="ECO:0007669"/>
    <property type="project" value="EnsemblFungi"/>
</dbReference>
<dbReference type="EMBL" id="CP002500">
    <property type="protein sequence ID" value="AET39501.1"/>
    <property type="molecule type" value="Genomic_DNA"/>
</dbReference>
<sequence>MYVVSGKQAIGRCLRRFSVPAACSYGINSRRYALSSSVASGVDTEISAKGEVKNNKCILNTMFNRDSTTIVYSYGGGDTVSVAFSNVFLRDSSRSSTSMDPVTGQKLFTTGSLLLNDSSTIPKRVEIVEDGNCVEIGWSDGDTYAYPLEFIHKYAGLEPTKRRSKHRPVLWDKKLLKSNIQDLLSIDYESFMSSDNDSQLYQTLVNLQKYGVSFIANIPDESTTGPDSWYVKKIAERIGHIRHTFYGELFDVVNNPNAENIAYTTFPLPLHMDLLYLDCVPGWQLLHAIKNSSGDGSSGMNYFADAFHAARYVKDTDGDAYDALLHMPINYGYDRDDKRYHQSRPLIEEHDFGEENSLSSQFNELIKCVNYSPPFQKPFTYGIWEKSKGSTVATPHGKLTERFVFKDFQRGLALFHKYINEPANQFRLKLPEGVCVIFNNRRILHARTGFEGERWLKGCYLDNDSVLSRLHYLEEKFGN</sequence>
<dbReference type="HOGENOM" id="CLU_021859_0_1_1"/>
<protein>
    <recommendedName>
        <fullName evidence="7">TauD/TfdA-like domain-containing protein</fullName>
    </recommendedName>
</protein>
<dbReference type="GO" id="GO:0005739">
    <property type="term" value="C:mitochondrion"/>
    <property type="evidence" value="ECO:0007669"/>
    <property type="project" value="TreeGrafter"/>
</dbReference>
<evidence type="ECO:0000313" key="8">
    <source>
        <dbReference type="EMBL" id="AET39501.1"/>
    </source>
</evidence>
<dbReference type="GeneID" id="11472811"/>
<keyword evidence="3" id="KW-0479">Metal-binding</keyword>
<keyword evidence="9" id="KW-1185">Reference proteome</keyword>
<dbReference type="CDD" id="cd00250">
    <property type="entry name" value="CAS_like"/>
    <property type="match status" value="1"/>
</dbReference>
<dbReference type="PANTHER" id="PTHR10696">
    <property type="entry name" value="GAMMA-BUTYROBETAINE HYDROXYLASE-RELATED"/>
    <property type="match status" value="1"/>
</dbReference>
<dbReference type="eggNOG" id="KOG3888">
    <property type="taxonomic scope" value="Eukaryota"/>
</dbReference>
<dbReference type="InterPro" id="IPR038492">
    <property type="entry name" value="GBBH-like_N_sf"/>
</dbReference>
<comment type="cofactor">
    <cofactor evidence="1">
        <name>Fe(2+)</name>
        <dbReference type="ChEBI" id="CHEBI:29033"/>
    </cofactor>
</comment>
<comment type="similarity">
    <text evidence="2">Belongs to the gamma-BBH/TMLD family.</text>
</comment>
<evidence type="ECO:0000256" key="5">
    <source>
        <dbReference type="ARBA" id="ARBA00023002"/>
    </source>
</evidence>
<dbReference type="Gene3D" id="3.60.130.10">
    <property type="entry name" value="Clavaminate synthase-like"/>
    <property type="match status" value="1"/>
</dbReference>
<dbReference type="InterPro" id="IPR050411">
    <property type="entry name" value="AlphaKG_dependent_hydroxylases"/>
</dbReference>
<dbReference type="GO" id="GO:0046872">
    <property type="term" value="F:metal ion binding"/>
    <property type="evidence" value="ECO:0007669"/>
    <property type="project" value="UniProtKB-KW"/>
</dbReference>
<dbReference type="Pfam" id="PF02668">
    <property type="entry name" value="TauD"/>
    <property type="match status" value="1"/>
</dbReference>
<dbReference type="OrthoDB" id="406634at2759"/>
<name>G8JTZ8_ERECY</name>
<evidence type="ECO:0000256" key="4">
    <source>
        <dbReference type="ARBA" id="ARBA00022964"/>
    </source>
</evidence>
<gene>
    <name evidence="8" type="ordered locus">Ecym_4459</name>
</gene>
<dbReference type="InParanoid" id="G8JTZ8"/>
<keyword evidence="6" id="KW-0408">Iron</keyword>
<reference evidence="9" key="1">
    <citation type="journal article" date="2012" name="G3 (Bethesda)">
        <title>Pichia sorbitophila, an interspecies yeast hybrid reveals early steps of genome resolution following polyploidization.</title>
        <authorList>
            <person name="Leh Louis V."/>
            <person name="Despons L."/>
            <person name="Friedrich A."/>
            <person name="Martin T."/>
            <person name="Durrens P."/>
            <person name="Casaregola S."/>
            <person name="Neuveglise C."/>
            <person name="Fairhead C."/>
            <person name="Marck C."/>
            <person name="Cruz J.A."/>
            <person name="Straub M.L."/>
            <person name="Kugler V."/>
            <person name="Sacerdot C."/>
            <person name="Uzunov Z."/>
            <person name="Thierry A."/>
            <person name="Weiss S."/>
            <person name="Bleykasten C."/>
            <person name="De Montigny J."/>
            <person name="Jacques N."/>
            <person name="Jung P."/>
            <person name="Lemaire M."/>
            <person name="Mallet S."/>
            <person name="Morel G."/>
            <person name="Richard G.F."/>
            <person name="Sarkar A."/>
            <person name="Savel G."/>
            <person name="Schacherer J."/>
            <person name="Seret M.L."/>
            <person name="Talla E."/>
            <person name="Samson G."/>
            <person name="Jubin C."/>
            <person name="Poulain J."/>
            <person name="Vacherie B."/>
            <person name="Barbe V."/>
            <person name="Pelletier E."/>
            <person name="Sherman D.J."/>
            <person name="Westhof E."/>
            <person name="Weissenbach J."/>
            <person name="Baret P.V."/>
            <person name="Wincker P."/>
            <person name="Gaillardin C."/>
            <person name="Dujon B."/>
            <person name="Souciet J.L."/>
        </authorList>
    </citation>
    <scope>NUCLEOTIDE SEQUENCE [LARGE SCALE GENOMIC DNA]</scope>
    <source>
        <strain evidence="9">CBS 270.75 / DBVPG 7215 / KCTC 17166 / NRRL Y-17582</strain>
    </source>
</reference>
<dbReference type="OMA" id="VHITWPN"/>
<dbReference type="AlphaFoldDB" id="G8JTZ8"/>
<evidence type="ECO:0000259" key="7">
    <source>
        <dbReference type="Pfam" id="PF02668"/>
    </source>
</evidence>
<evidence type="ECO:0000256" key="1">
    <source>
        <dbReference type="ARBA" id="ARBA00001954"/>
    </source>
</evidence>
<keyword evidence="5" id="KW-0560">Oxidoreductase</keyword>
<organism evidence="8 9">
    <name type="scientific">Eremothecium cymbalariae (strain CBS 270.75 / DBVPG 7215 / KCTC 17166 / NRRL Y-17582)</name>
    <name type="common">Yeast</name>
    <dbReference type="NCBI Taxonomy" id="931890"/>
    <lineage>
        <taxon>Eukaryota</taxon>
        <taxon>Fungi</taxon>
        <taxon>Dikarya</taxon>
        <taxon>Ascomycota</taxon>
        <taxon>Saccharomycotina</taxon>
        <taxon>Saccharomycetes</taxon>
        <taxon>Saccharomycetales</taxon>
        <taxon>Saccharomycetaceae</taxon>
        <taxon>Eremothecium</taxon>
    </lineage>
</organism>
<evidence type="ECO:0000313" key="9">
    <source>
        <dbReference type="Proteomes" id="UP000006790"/>
    </source>
</evidence>
<evidence type="ECO:0000256" key="3">
    <source>
        <dbReference type="ARBA" id="ARBA00022723"/>
    </source>
</evidence>
<proteinExistence type="inferred from homology"/>
<dbReference type="Proteomes" id="UP000006790">
    <property type="component" value="Chromosome 4"/>
</dbReference>
<dbReference type="InterPro" id="IPR042098">
    <property type="entry name" value="TauD-like_sf"/>
</dbReference>
<evidence type="ECO:0000256" key="2">
    <source>
        <dbReference type="ARBA" id="ARBA00008654"/>
    </source>
</evidence>
<dbReference type="RefSeq" id="XP_003646318.1">
    <property type="nucleotide sequence ID" value="XM_003646270.1"/>
</dbReference>
<evidence type="ECO:0000256" key="6">
    <source>
        <dbReference type="ARBA" id="ARBA00023004"/>
    </source>
</evidence>